<organism evidence="6 7">
    <name type="scientific">Verticiella sediminum</name>
    <dbReference type="NCBI Taxonomy" id="1247510"/>
    <lineage>
        <taxon>Bacteria</taxon>
        <taxon>Pseudomonadati</taxon>
        <taxon>Pseudomonadota</taxon>
        <taxon>Betaproteobacteria</taxon>
        <taxon>Burkholderiales</taxon>
        <taxon>Alcaligenaceae</taxon>
        <taxon>Verticiella</taxon>
    </lineage>
</organism>
<keyword evidence="3" id="KW-0804">Transcription</keyword>
<dbReference type="GO" id="GO:0003677">
    <property type="term" value="F:DNA binding"/>
    <property type="evidence" value="ECO:0007669"/>
    <property type="project" value="UniProtKB-UniRule"/>
</dbReference>
<evidence type="ECO:0000259" key="5">
    <source>
        <dbReference type="PROSITE" id="PS50977"/>
    </source>
</evidence>
<dbReference type="EMBL" id="VLTJ01000002">
    <property type="protein sequence ID" value="TSH98939.1"/>
    <property type="molecule type" value="Genomic_DNA"/>
</dbReference>
<reference evidence="6 7" key="1">
    <citation type="submission" date="2019-07" db="EMBL/GenBank/DDBJ databases">
        <title>Qingshengfaniella alkalisoli gen. nov., sp. nov., isolated from saline soil.</title>
        <authorList>
            <person name="Xu L."/>
            <person name="Huang X.-X."/>
            <person name="Sun J.-Q."/>
        </authorList>
    </citation>
    <scope>NUCLEOTIDE SEQUENCE [LARGE SCALE GENOMIC DNA]</scope>
    <source>
        <strain evidence="6 7">DSM 27279</strain>
    </source>
</reference>
<feature type="domain" description="HTH tetR-type" evidence="5">
    <location>
        <begin position="9"/>
        <end position="69"/>
    </location>
</feature>
<dbReference type="PANTHER" id="PTHR47506">
    <property type="entry name" value="TRANSCRIPTIONAL REGULATORY PROTEIN"/>
    <property type="match status" value="1"/>
</dbReference>
<evidence type="ECO:0000256" key="4">
    <source>
        <dbReference type="PROSITE-ProRule" id="PRU00335"/>
    </source>
</evidence>
<feature type="DNA-binding region" description="H-T-H motif" evidence="4">
    <location>
        <begin position="32"/>
        <end position="51"/>
    </location>
</feature>
<comment type="caution">
    <text evidence="6">The sequence shown here is derived from an EMBL/GenBank/DDBJ whole genome shotgun (WGS) entry which is preliminary data.</text>
</comment>
<dbReference type="InterPro" id="IPR001647">
    <property type="entry name" value="HTH_TetR"/>
</dbReference>
<dbReference type="AlphaFoldDB" id="A0A556B191"/>
<dbReference type="Proteomes" id="UP000318405">
    <property type="component" value="Unassembled WGS sequence"/>
</dbReference>
<dbReference type="OrthoDB" id="9798857at2"/>
<evidence type="ECO:0000256" key="2">
    <source>
        <dbReference type="ARBA" id="ARBA00023125"/>
    </source>
</evidence>
<proteinExistence type="predicted"/>
<accession>A0A556B191</accession>
<dbReference type="InterPro" id="IPR009057">
    <property type="entry name" value="Homeodomain-like_sf"/>
</dbReference>
<dbReference type="PRINTS" id="PR00455">
    <property type="entry name" value="HTHTETR"/>
</dbReference>
<dbReference type="Gene3D" id="1.10.10.60">
    <property type="entry name" value="Homeodomain-like"/>
    <property type="match status" value="1"/>
</dbReference>
<dbReference type="InterPro" id="IPR036271">
    <property type="entry name" value="Tet_transcr_reg_TetR-rel_C_sf"/>
</dbReference>
<keyword evidence="2 4" id="KW-0238">DNA-binding</keyword>
<gene>
    <name evidence="6" type="ORF">FOZ76_00790</name>
</gene>
<dbReference type="SUPFAM" id="SSF46689">
    <property type="entry name" value="Homeodomain-like"/>
    <property type="match status" value="1"/>
</dbReference>
<name>A0A556B191_9BURK</name>
<sequence length="200" mass="21547">MKVTRAQAEENRERIVAESSRLFREKGFSGVGLNDLMQAAGLTRGGFYGHFASKQDLEVEACRQALQANAAYWRRRRERDPADALADYVGFYTSPRHRDHPGEGCALAALAVDVARTGGEARAVYAEGVEKLVGFLAELMEGDSTEVRRERALAVLPTLIGTLLLSRAVGEGELAEALASAGRAAAMRLAGRGDGEARPD</sequence>
<evidence type="ECO:0000313" key="7">
    <source>
        <dbReference type="Proteomes" id="UP000318405"/>
    </source>
</evidence>
<evidence type="ECO:0000256" key="3">
    <source>
        <dbReference type="ARBA" id="ARBA00023163"/>
    </source>
</evidence>
<protein>
    <submittedName>
        <fullName evidence="6">TetR family transcriptional regulator</fullName>
    </submittedName>
</protein>
<dbReference type="PROSITE" id="PS50977">
    <property type="entry name" value="HTH_TETR_2"/>
    <property type="match status" value="1"/>
</dbReference>
<dbReference type="Gene3D" id="1.10.357.10">
    <property type="entry name" value="Tetracycline Repressor, domain 2"/>
    <property type="match status" value="1"/>
</dbReference>
<dbReference type="PANTHER" id="PTHR47506:SF7">
    <property type="entry name" value="TRANSCRIPTIONAL REGULATORY PROTEIN"/>
    <property type="match status" value="1"/>
</dbReference>
<evidence type="ECO:0000313" key="6">
    <source>
        <dbReference type="EMBL" id="TSH98939.1"/>
    </source>
</evidence>
<dbReference type="Pfam" id="PF00440">
    <property type="entry name" value="TetR_N"/>
    <property type="match status" value="1"/>
</dbReference>
<keyword evidence="7" id="KW-1185">Reference proteome</keyword>
<evidence type="ECO:0000256" key="1">
    <source>
        <dbReference type="ARBA" id="ARBA00023015"/>
    </source>
</evidence>
<keyword evidence="1" id="KW-0805">Transcription regulation</keyword>
<dbReference type="SUPFAM" id="SSF48498">
    <property type="entry name" value="Tetracyclin repressor-like, C-terminal domain"/>
    <property type="match status" value="1"/>
</dbReference>
<dbReference type="RefSeq" id="WP_143946217.1">
    <property type="nucleotide sequence ID" value="NZ_BAABMB010000001.1"/>
</dbReference>